<proteinExistence type="predicted"/>
<dbReference type="InterPro" id="IPR011059">
    <property type="entry name" value="Metal-dep_hydrolase_composite"/>
</dbReference>
<dbReference type="RefSeq" id="WP_144236547.1">
    <property type="nucleotide sequence ID" value="NZ_VJWA01000001.1"/>
</dbReference>
<dbReference type="Pfam" id="PF07969">
    <property type="entry name" value="Amidohydro_3"/>
    <property type="match status" value="1"/>
</dbReference>
<feature type="domain" description="Amidohydrolase 3" evidence="1">
    <location>
        <begin position="281"/>
        <end position="388"/>
    </location>
</feature>
<dbReference type="PANTHER" id="PTHR43135:SF3">
    <property type="entry name" value="ALPHA-D-RIBOSE 1-METHYLPHOSPHONATE 5-TRIPHOSPHATE DIPHOSPHATASE"/>
    <property type="match status" value="1"/>
</dbReference>
<keyword evidence="3" id="KW-1185">Reference proteome</keyword>
<reference evidence="2 3" key="1">
    <citation type="submission" date="2019-07" db="EMBL/GenBank/DDBJ databases">
        <title>Novel species isolated from glacier.</title>
        <authorList>
            <person name="Liu Q."/>
            <person name="Xin Y.-H."/>
        </authorList>
    </citation>
    <scope>NUCLEOTIDE SEQUENCE [LARGE SCALE GENOMIC DNA]</scope>
    <source>
        <strain evidence="2 3">LB1R16</strain>
    </source>
</reference>
<dbReference type="Gene3D" id="3.20.20.140">
    <property type="entry name" value="Metal-dependent hydrolases"/>
    <property type="match status" value="2"/>
</dbReference>
<evidence type="ECO:0000259" key="1">
    <source>
        <dbReference type="Pfam" id="PF07969"/>
    </source>
</evidence>
<sequence length="427" mass="44542">MLAAVFAMPATAETVAIVGGTVVTGNADAPIVGGTVIIDGGKIRGVGGSDVAVPAGARVIDAKGKWVTPGIFAGMSFIGAAEVNAVDDTNETRASKSPFSAAIDLSPGINSASSSIAVERLGGITRAAVTPIASREIFAGQGVVISLAKGLDTVTTRQAFQFVELGENGAETAGGSRPVAYLNFRNALREAIRYAANPGAYTEGRDRDALLTRMDVAALVPVVKGQQRLLVHVESAQDILNVLALRTEFENLKLVLVGVREGWRVAPQIAAARVPVIVQPMLDNPNSFEALASTRSNAGRLVAAGVNVALGILEQDASFQARNLTHYAGNLVAQAKVPGGVGLTWAQAMRTITSAPASIFGMSDTGFLGSAQRADVVVWDGDPLELTSAPTDIFIDGVAQPMTSRQTELRDRYLGLRLQDAPLAYRR</sequence>
<organism evidence="2 3">
    <name type="scientific">Glacieibacterium frigidum</name>
    <dbReference type="NCBI Taxonomy" id="2593303"/>
    <lineage>
        <taxon>Bacteria</taxon>
        <taxon>Pseudomonadati</taxon>
        <taxon>Pseudomonadota</taxon>
        <taxon>Alphaproteobacteria</taxon>
        <taxon>Sphingomonadales</taxon>
        <taxon>Sphingosinicellaceae</taxon>
        <taxon>Glacieibacterium</taxon>
    </lineage>
</organism>
<dbReference type="InterPro" id="IPR013108">
    <property type="entry name" value="Amidohydro_3"/>
</dbReference>
<dbReference type="SUPFAM" id="SSF51338">
    <property type="entry name" value="Composite domain of metallo-dependent hydrolases"/>
    <property type="match status" value="1"/>
</dbReference>
<name>A0A552UI02_9SPHN</name>
<dbReference type="EMBL" id="VJWA01000001">
    <property type="protein sequence ID" value="TRW17853.1"/>
    <property type="molecule type" value="Genomic_DNA"/>
</dbReference>
<dbReference type="PANTHER" id="PTHR43135">
    <property type="entry name" value="ALPHA-D-RIBOSE 1-METHYLPHOSPHONATE 5-TRIPHOSPHATE DIPHOSPHATASE"/>
    <property type="match status" value="1"/>
</dbReference>
<protein>
    <submittedName>
        <fullName evidence="2">Amidohydrolase family protein</fullName>
    </submittedName>
</protein>
<dbReference type="InterPro" id="IPR032466">
    <property type="entry name" value="Metal_Hydrolase"/>
</dbReference>
<dbReference type="AlphaFoldDB" id="A0A552UI02"/>
<keyword evidence="2" id="KW-0378">Hydrolase</keyword>
<dbReference type="GO" id="GO:0016810">
    <property type="term" value="F:hydrolase activity, acting on carbon-nitrogen (but not peptide) bonds"/>
    <property type="evidence" value="ECO:0007669"/>
    <property type="project" value="InterPro"/>
</dbReference>
<comment type="caution">
    <text evidence="2">The sequence shown here is derived from an EMBL/GenBank/DDBJ whole genome shotgun (WGS) entry which is preliminary data.</text>
</comment>
<dbReference type="OrthoDB" id="9802793at2"/>
<evidence type="ECO:0000313" key="3">
    <source>
        <dbReference type="Proteomes" id="UP000317894"/>
    </source>
</evidence>
<evidence type="ECO:0000313" key="2">
    <source>
        <dbReference type="EMBL" id="TRW17853.1"/>
    </source>
</evidence>
<dbReference type="SUPFAM" id="SSF51556">
    <property type="entry name" value="Metallo-dependent hydrolases"/>
    <property type="match status" value="1"/>
</dbReference>
<dbReference type="Proteomes" id="UP000317894">
    <property type="component" value="Unassembled WGS sequence"/>
</dbReference>
<gene>
    <name evidence="2" type="ORF">FMM06_06915</name>
</gene>
<dbReference type="InterPro" id="IPR051781">
    <property type="entry name" value="Metallo-dep_Hydrolase"/>
</dbReference>
<accession>A0A552UI02</accession>